<organism evidence="5 6">
    <name type="scientific">Acanthopleuribacter pedis</name>
    <dbReference type="NCBI Taxonomy" id="442870"/>
    <lineage>
        <taxon>Bacteria</taxon>
        <taxon>Pseudomonadati</taxon>
        <taxon>Acidobacteriota</taxon>
        <taxon>Holophagae</taxon>
        <taxon>Acanthopleuribacterales</taxon>
        <taxon>Acanthopleuribacteraceae</taxon>
        <taxon>Acanthopleuribacter</taxon>
    </lineage>
</organism>
<evidence type="ECO:0000259" key="4">
    <source>
        <dbReference type="SMART" id="SM00861"/>
    </source>
</evidence>
<evidence type="ECO:0000313" key="6">
    <source>
        <dbReference type="Proteomes" id="UP000664417"/>
    </source>
</evidence>
<keyword evidence="3" id="KW-0786">Thiamine pyrophosphate</keyword>
<dbReference type="PANTHER" id="PTHR43257:SF2">
    <property type="entry name" value="PYRUVATE DEHYDROGENASE E1 COMPONENT SUBUNIT BETA"/>
    <property type="match status" value="1"/>
</dbReference>
<proteinExistence type="predicted"/>
<dbReference type="InterPro" id="IPR009014">
    <property type="entry name" value="Transketo_C/PFOR_II"/>
</dbReference>
<reference evidence="5" key="1">
    <citation type="submission" date="2021-03" db="EMBL/GenBank/DDBJ databases">
        <authorList>
            <person name="Wang G."/>
        </authorList>
    </citation>
    <scope>NUCLEOTIDE SEQUENCE</scope>
    <source>
        <strain evidence="5">KCTC 12899</strain>
    </source>
</reference>
<dbReference type="SUPFAM" id="SSF52518">
    <property type="entry name" value="Thiamin diphosphate-binding fold (THDP-binding)"/>
    <property type="match status" value="1"/>
</dbReference>
<dbReference type="InterPro" id="IPR033248">
    <property type="entry name" value="Transketolase_C"/>
</dbReference>
<keyword evidence="6" id="KW-1185">Reference proteome</keyword>
<sequence>MKPQERLLVHHINRALTRIMGEDERVLMIGEDLLDPYGGAFKVTKGLSTQFPQRVHTTPISEAAIVGVATGAALRGMRPVCEIMFGDFLGLAFDQILNHATKYPLMYAQEVGCPITIRTPMGGRRGYGPTHSQSLEKFFVGIPGLEVTALHRFQPVEAFYRRAILQRDQPSLIIENKIMYGQEPLDTVARYGDFQVRRHGQDVVDAELSLTDFAHEEVTLITYGGMTDHCLEAARRLLLDEEIASNVLVLGRLSPVQLEATAAACARTGRVLIAEEGTGAWGIGSEWAAQLTDALWGKLKAPIQRVACTAPVLPNSRALEEQVLPSTDTIIQAVQTLMSRT</sequence>
<evidence type="ECO:0000313" key="5">
    <source>
        <dbReference type="EMBL" id="MBO1318001.1"/>
    </source>
</evidence>
<accession>A0A8J7Q514</accession>
<comment type="caution">
    <text evidence="5">The sequence shown here is derived from an EMBL/GenBank/DDBJ whole genome shotgun (WGS) entry which is preliminary data.</text>
</comment>
<dbReference type="Gene3D" id="3.40.50.970">
    <property type="match status" value="1"/>
</dbReference>
<dbReference type="Pfam" id="PF02780">
    <property type="entry name" value="Transketolase_C"/>
    <property type="match status" value="1"/>
</dbReference>
<name>A0A8J7Q514_9BACT</name>
<dbReference type="EMBL" id="JAFREP010000004">
    <property type="protein sequence ID" value="MBO1318001.1"/>
    <property type="molecule type" value="Genomic_DNA"/>
</dbReference>
<dbReference type="Gene3D" id="3.40.50.920">
    <property type="match status" value="1"/>
</dbReference>
<comment type="cofactor">
    <cofactor evidence="1">
        <name>thiamine diphosphate</name>
        <dbReference type="ChEBI" id="CHEBI:58937"/>
    </cofactor>
</comment>
<dbReference type="GO" id="GO:0016491">
    <property type="term" value="F:oxidoreductase activity"/>
    <property type="evidence" value="ECO:0007669"/>
    <property type="project" value="UniProtKB-KW"/>
</dbReference>
<protein>
    <recommendedName>
        <fullName evidence="4">Transketolase-like pyrimidine-binding domain-containing protein</fullName>
    </recommendedName>
</protein>
<evidence type="ECO:0000256" key="1">
    <source>
        <dbReference type="ARBA" id="ARBA00001964"/>
    </source>
</evidence>
<evidence type="ECO:0000256" key="3">
    <source>
        <dbReference type="ARBA" id="ARBA00023052"/>
    </source>
</evidence>
<dbReference type="InterPro" id="IPR005475">
    <property type="entry name" value="Transketolase-like_Pyr-bd"/>
</dbReference>
<dbReference type="SUPFAM" id="SSF52922">
    <property type="entry name" value="TK C-terminal domain-like"/>
    <property type="match status" value="1"/>
</dbReference>
<dbReference type="InterPro" id="IPR029061">
    <property type="entry name" value="THDP-binding"/>
</dbReference>
<dbReference type="RefSeq" id="WP_207857547.1">
    <property type="nucleotide sequence ID" value="NZ_JAFREP010000004.1"/>
</dbReference>
<gene>
    <name evidence="5" type="ORF">J3U88_05965</name>
</gene>
<feature type="domain" description="Transketolase-like pyrimidine-binding" evidence="4">
    <location>
        <begin position="6"/>
        <end position="182"/>
    </location>
</feature>
<keyword evidence="2" id="KW-0560">Oxidoreductase</keyword>
<dbReference type="Pfam" id="PF02779">
    <property type="entry name" value="Transket_pyr"/>
    <property type="match status" value="1"/>
</dbReference>
<dbReference type="PANTHER" id="PTHR43257">
    <property type="entry name" value="PYRUVATE DEHYDROGENASE E1 COMPONENT BETA SUBUNIT"/>
    <property type="match status" value="1"/>
</dbReference>
<dbReference type="AlphaFoldDB" id="A0A8J7Q514"/>
<dbReference type="SMART" id="SM00861">
    <property type="entry name" value="Transket_pyr"/>
    <property type="match status" value="1"/>
</dbReference>
<evidence type="ECO:0000256" key="2">
    <source>
        <dbReference type="ARBA" id="ARBA00023002"/>
    </source>
</evidence>
<dbReference type="Proteomes" id="UP000664417">
    <property type="component" value="Unassembled WGS sequence"/>
</dbReference>